<keyword evidence="3" id="KW-1185">Reference proteome</keyword>
<accession>A0A1B7NQA3</accession>
<sequence length="101" mass="10604">MESGVIEQGPLGQSHAASDSGFLASFHPHSITGKRQSGDASDLLDWDPSVPANRAGDGQTSPLMQVCHCLQLRNPIPVRPSVAQNGEMATSPLDANQGAER</sequence>
<evidence type="ECO:0000313" key="3">
    <source>
        <dbReference type="Proteomes" id="UP000091918"/>
    </source>
</evidence>
<feature type="region of interest" description="Disordered" evidence="1">
    <location>
        <begin position="1"/>
        <end position="60"/>
    </location>
</feature>
<evidence type="ECO:0000313" key="2">
    <source>
        <dbReference type="EMBL" id="OAX79011.1"/>
    </source>
</evidence>
<comment type="caution">
    <text evidence="2">The sequence shown here is derived from an EMBL/GenBank/DDBJ whole genome shotgun (WGS) entry which is preliminary data.</text>
</comment>
<name>A0A1B7NQA3_9EURO</name>
<reference evidence="2 3" key="1">
    <citation type="submission" date="2015-07" db="EMBL/GenBank/DDBJ databases">
        <title>Emmonsia species relationships and genome sequence.</title>
        <authorList>
            <person name="Cuomo C.A."/>
            <person name="Schwartz I.S."/>
            <person name="Kenyon C."/>
            <person name="de Hoog G.S."/>
            <person name="Govender N.P."/>
            <person name="Botha A."/>
            <person name="Moreno L."/>
            <person name="de Vries M."/>
            <person name="Munoz J.F."/>
            <person name="Stielow J.B."/>
        </authorList>
    </citation>
    <scope>NUCLEOTIDE SEQUENCE [LARGE SCALE GENOMIC DNA]</scope>
    <source>
        <strain evidence="2 3">CBS 136260</strain>
    </source>
</reference>
<evidence type="ECO:0000256" key="1">
    <source>
        <dbReference type="SAM" id="MobiDB-lite"/>
    </source>
</evidence>
<feature type="region of interest" description="Disordered" evidence="1">
    <location>
        <begin position="80"/>
        <end position="101"/>
    </location>
</feature>
<dbReference type="EMBL" id="LGUA01001201">
    <property type="protein sequence ID" value="OAX79011.1"/>
    <property type="molecule type" value="Genomic_DNA"/>
</dbReference>
<dbReference type="Proteomes" id="UP000091918">
    <property type="component" value="Unassembled WGS sequence"/>
</dbReference>
<dbReference type="AlphaFoldDB" id="A0A1B7NQA3"/>
<organism evidence="2 3">
    <name type="scientific">Emergomyces africanus</name>
    <dbReference type="NCBI Taxonomy" id="1955775"/>
    <lineage>
        <taxon>Eukaryota</taxon>
        <taxon>Fungi</taxon>
        <taxon>Dikarya</taxon>
        <taxon>Ascomycota</taxon>
        <taxon>Pezizomycotina</taxon>
        <taxon>Eurotiomycetes</taxon>
        <taxon>Eurotiomycetidae</taxon>
        <taxon>Onygenales</taxon>
        <taxon>Ajellomycetaceae</taxon>
        <taxon>Emergomyces</taxon>
    </lineage>
</organism>
<protein>
    <submittedName>
        <fullName evidence="2">Uncharacterized protein</fullName>
    </submittedName>
</protein>
<proteinExistence type="predicted"/>
<gene>
    <name evidence="2" type="ORF">ACJ72_06675</name>
</gene>